<dbReference type="PANTHER" id="PTHR11088:SF60">
    <property type="entry name" value="TRNA DIMETHYLALLYLTRANSFERASE"/>
    <property type="match status" value="1"/>
</dbReference>
<keyword evidence="15" id="KW-1185">Reference proteome</keyword>
<proteinExistence type="inferred from homology"/>
<dbReference type="InterPro" id="IPR027417">
    <property type="entry name" value="P-loop_NTPase"/>
</dbReference>
<dbReference type="AlphaFoldDB" id="Q1YRY8"/>
<dbReference type="FunFam" id="1.10.20.140:FF:000001">
    <property type="entry name" value="tRNA dimethylallyltransferase"/>
    <property type="match status" value="1"/>
</dbReference>
<dbReference type="HAMAP" id="MF_00185">
    <property type="entry name" value="IPP_trans"/>
    <property type="match status" value="1"/>
</dbReference>
<comment type="catalytic activity">
    <reaction evidence="9 10 11">
        <text>adenosine(37) in tRNA + dimethylallyl diphosphate = N(6)-dimethylallyladenosine(37) in tRNA + diphosphate</text>
        <dbReference type="Rhea" id="RHEA:26482"/>
        <dbReference type="Rhea" id="RHEA-COMP:10162"/>
        <dbReference type="Rhea" id="RHEA-COMP:10375"/>
        <dbReference type="ChEBI" id="CHEBI:33019"/>
        <dbReference type="ChEBI" id="CHEBI:57623"/>
        <dbReference type="ChEBI" id="CHEBI:74411"/>
        <dbReference type="ChEBI" id="CHEBI:74415"/>
        <dbReference type="EC" id="2.5.1.75"/>
    </reaction>
</comment>
<comment type="caution">
    <text evidence="10">Lacks conserved residue(s) required for the propagation of feature annotation.</text>
</comment>
<keyword evidence="6 10" id="KW-0547">Nucleotide-binding</keyword>
<accession>Q1YRY8</accession>
<dbReference type="SUPFAM" id="SSF52540">
    <property type="entry name" value="P-loop containing nucleoside triphosphate hydrolases"/>
    <property type="match status" value="1"/>
</dbReference>
<keyword evidence="8 10" id="KW-0460">Magnesium</keyword>
<comment type="caution">
    <text evidence="14">The sequence shown here is derived from an EMBL/GenBank/DDBJ whole genome shotgun (WGS) entry which is preliminary data.</text>
</comment>
<dbReference type="GO" id="GO:0052381">
    <property type="term" value="F:tRNA dimethylallyltransferase activity"/>
    <property type="evidence" value="ECO:0007669"/>
    <property type="project" value="UniProtKB-UniRule"/>
</dbReference>
<dbReference type="Gene3D" id="1.10.20.140">
    <property type="match status" value="1"/>
</dbReference>
<evidence type="ECO:0000256" key="10">
    <source>
        <dbReference type="HAMAP-Rule" id="MF_00185"/>
    </source>
</evidence>
<organism evidence="14 15">
    <name type="scientific">gamma proteobacterium HTCC2207</name>
    <dbReference type="NCBI Taxonomy" id="314287"/>
    <lineage>
        <taxon>Bacteria</taxon>
        <taxon>Pseudomonadati</taxon>
        <taxon>Pseudomonadota</taxon>
        <taxon>Gammaproteobacteria</taxon>
        <taxon>Cellvibrionales</taxon>
        <taxon>Porticoccaceae</taxon>
        <taxon>SAR92 clade</taxon>
    </lineage>
</organism>
<evidence type="ECO:0000313" key="14">
    <source>
        <dbReference type="EMBL" id="EAS46907.1"/>
    </source>
</evidence>
<evidence type="ECO:0000256" key="11">
    <source>
        <dbReference type="RuleBase" id="RU003783"/>
    </source>
</evidence>
<evidence type="ECO:0000256" key="13">
    <source>
        <dbReference type="RuleBase" id="RU003785"/>
    </source>
</evidence>
<feature type="binding site" evidence="10">
    <location>
        <begin position="2"/>
        <end position="9"/>
    </location>
    <ligand>
        <name>ATP</name>
        <dbReference type="ChEBI" id="CHEBI:30616"/>
    </ligand>
</feature>
<evidence type="ECO:0000256" key="3">
    <source>
        <dbReference type="ARBA" id="ARBA00005842"/>
    </source>
</evidence>
<dbReference type="GO" id="GO:0006400">
    <property type="term" value="P:tRNA modification"/>
    <property type="evidence" value="ECO:0007669"/>
    <property type="project" value="TreeGrafter"/>
</dbReference>
<feature type="region of interest" description="Interaction with substrate tRNA" evidence="10">
    <location>
        <begin position="268"/>
        <end position="275"/>
    </location>
</feature>
<keyword evidence="7 10" id="KW-0067">ATP-binding</keyword>
<dbReference type="NCBIfam" id="TIGR00174">
    <property type="entry name" value="miaA"/>
    <property type="match status" value="1"/>
</dbReference>
<feature type="region of interest" description="Interaction with substrate tRNA" evidence="10">
    <location>
        <begin position="27"/>
        <end position="30"/>
    </location>
</feature>
<comment type="cofactor">
    <cofactor evidence="1 10">
        <name>Mg(2+)</name>
        <dbReference type="ChEBI" id="CHEBI:18420"/>
    </cofactor>
</comment>
<evidence type="ECO:0000256" key="7">
    <source>
        <dbReference type="ARBA" id="ARBA00022840"/>
    </source>
</evidence>
<dbReference type="STRING" id="314287.GB2207_04742"/>
<feature type="site" description="Interaction with substrate tRNA" evidence="10">
    <location>
        <position position="93"/>
    </location>
</feature>
<dbReference type="OrthoDB" id="9776390at2"/>
<keyword evidence="5 10" id="KW-0819">tRNA processing</keyword>
<dbReference type="InterPro" id="IPR018022">
    <property type="entry name" value="IPT"/>
</dbReference>
<dbReference type="EMBL" id="AAPI01000004">
    <property type="protein sequence ID" value="EAS46907.1"/>
    <property type="molecule type" value="Genomic_DNA"/>
</dbReference>
<dbReference type="eggNOG" id="COG0324">
    <property type="taxonomic scope" value="Bacteria"/>
</dbReference>
<name>Q1YRY8_9GAMM</name>
<sequence length="317" mass="35154">MGPTASGKTDLAIALQEHLPVELINVDSAQIYRQLDIGSAKPDRTTLAAAPHRLIDILDPLETYSAADFIADATREMAEITSRGKIPLLVGGTMLYFKALLEGLSDMPSADADIRAEILEHAEAFGWASVHEQLRAVDPESAASLHPNHSQRIQRALEVYRISGVPMSVLRSEPNVGGVAESYGIKQIALLPNNRKLIHNRIKVRFGKMMADGFEAEVRALFQRGDLHEDLPAIRSVGYRQLWQHMQGHCSLDEAVEKGIIATRQLAKRQITWLRNWPSSSEIQIDNETEFLSGNNICHLALKKLPLAPIYAQNMES</sequence>
<feature type="binding site" evidence="10">
    <location>
        <begin position="4"/>
        <end position="9"/>
    </location>
    <ligand>
        <name>substrate</name>
    </ligand>
</feature>
<dbReference type="PANTHER" id="PTHR11088">
    <property type="entry name" value="TRNA DIMETHYLALLYLTRANSFERASE"/>
    <property type="match status" value="1"/>
</dbReference>
<evidence type="ECO:0000313" key="15">
    <source>
        <dbReference type="Proteomes" id="UP000005555"/>
    </source>
</evidence>
<comment type="subunit">
    <text evidence="10">Monomer.</text>
</comment>
<evidence type="ECO:0000256" key="2">
    <source>
        <dbReference type="ARBA" id="ARBA00003213"/>
    </source>
</evidence>
<keyword evidence="4 10" id="KW-0808">Transferase</keyword>
<dbReference type="InterPro" id="IPR039657">
    <property type="entry name" value="Dimethylallyltransferase"/>
</dbReference>
<dbReference type="EC" id="2.5.1.75" evidence="10"/>
<feature type="site" description="Interaction with substrate tRNA" evidence="10">
    <location>
        <position position="115"/>
    </location>
</feature>
<evidence type="ECO:0000256" key="9">
    <source>
        <dbReference type="ARBA" id="ARBA00049563"/>
    </source>
</evidence>
<dbReference type="Proteomes" id="UP000005555">
    <property type="component" value="Unassembled WGS sequence"/>
</dbReference>
<comment type="function">
    <text evidence="2 10 12">Catalyzes the transfer of a dimethylallyl group onto the adenine at position 37 in tRNAs that read codons beginning with uridine, leading to the formation of N6-(dimethylallyl)adenosine (i(6)A).</text>
</comment>
<evidence type="ECO:0000256" key="6">
    <source>
        <dbReference type="ARBA" id="ARBA00022741"/>
    </source>
</evidence>
<evidence type="ECO:0000256" key="1">
    <source>
        <dbReference type="ARBA" id="ARBA00001946"/>
    </source>
</evidence>
<dbReference type="Gene3D" id="3.40.50.300">
    <property type="entry name" value="P-loop containing nucleotide triphosphate hydrolases"/>
    <property type="match status" value="1"/>
</dbReference>
<feature type="region of interest" description="Interaction with substrate tRNA" evidence="10">
    <location>
        <begin position="151"/>
        <end position="155"/>
    </location>
</feature>
<reference evidence="14 15" key="1">
    <citation type="submission" date="2006-03" db="EMBL/GenBank/DDBJ databases">
        <authorList>
            <person name="Giovannoni S.J."/>
            <person name="Cho J.-C."/>
            <person name="Ferriera S."/>
            <person name="Johnson J."/>
            <person name="Kravitz S."/>
            <person name="Halpern A."/>
            <person name="Remington K."/>
            <person name="Beeson K."/>
            <person name="Tran B."/>
            <person name="Rogers Y.-H."/>
            <person name="Friedman R."/>
            <person name="Venter J.C."/>
        </authorList>
    </citation>
    <scope>NUCLEOTIDE SEQUENCE [LARGE SCALE GENOMIC DNA]</scope>
    <source>
        <strain evidence="14 15">HTCC2207</strain>
    </source>
</reference>
<evidence type="ECO:0000256" key="4">
    <source>
        <dbReference type="ARBA" id="ARBA00022679"/>
    </source>
</evidence>
<comment type="similarity">
    <text evidence="3 10 13">Belongs to the IPP transferase family.</text>
</comment>
<dbReference type="HOGENOM" id="CLU_032616_0_0_6"/>
<evidence type="ECO:0000256" key="12">
    <source>
        <dbReference type="RuleBase" id="RU003784"/>
    </source>
</evidence>
<evidence type="ECO:0000256" key="8">
    <source>
        <dbReference type="ARBA" id="ARBA00022842"/>
    </source>
</evidence>
<dbReference type="GO" id="GO:0005524">
    <property type="term" value="F:ATP binding"/>
    <property type="evidence" value="ECO:0007669"/>
    <property type="project" value="UniProtKB-UniRule"/>
</dbReference>
<protein>
    <recommendedName>
        <fullName evidence="10">tRNA dimethylallyltransferase</fullName>
        <ecNumber evidence="10">2.5.1.75</ecNumber>
    </recommendedName>
    <alternativeName>
        <fullName evidence="10">Dimethylallyl diphosphate:tRNA dimethylallyltransferase</fullName>
        <shortName evidence="10">DMAPP:tRNA dimethylallyltransferase</shortName>
        <shortName evidence="10">DMATase</shortName>
    </alternativeName>
    <alternativeName>
        <fullName evidence="10">Isopentenyl-diphosphate:tRNA isopentenyltransferase</fullName>
        <shortName evidence="10">IPP transferase</shortName>
        <shortName evidence="10">IPPT</shortName>
        <shortName evidence="10">IPTase</shortName>
    </alternativeName>
</protein>
<gene>
    <name evidence="10" type="primary">miaA</name>
    <name evidence="14" type="ORF">GB2207_04742</name>
</gene>
<evidence type="ECO:0000256" key="5">
    <source>
        <dbReference type="ARBA" id="ARBA00022694"/>
    </source>
</evidence>
<dbReference type="Pfam" id="PF01715">
    <property type="entry name" value="IPPT"/>
    <property type="match status" value="1"/>
</dbReference>